<evidence type="ECO:0008006" key="5">
    <source>
        <dbReference type="Google" id="ProtNLM"/>
    </source>
</evidence>
<comment type="caution">
    <text evidence="2">The sequence shown here is derived from an EMBL/GenBank/DDBJ whole genome shotgun (WGS) entry which is preliminary data.</text>
</comment>
<feature type="compositionally biased region" description="Polar residues" evidence="1">
    <location>
        <begin position="115"/>
        <end position="134"/>
    </location>
</feature>
<proteinExistence type="predicted"/>
<name>A0A369Q5H9_9SPHN</name>
<evidence type="ECO:0000256" key="1">
    <source>
        <dbReference type="SAM" id="MobiDB-lite"/>
    </source>
</evidence>
<organism evidence="2 4">
    <name type="scientific">Alteripontixanthobacter maritimus</name>
    <dbReference type="NCBI Taxonomy" id="2161824"/>
    <lineage>
        <taxon>Bacteria</taxon>
        <taxon>Pseudomonadati</taxon>
        <taxon>Pseudomonadota</taxon>
        <taxon>Alphaproteobacteria</taxon>
        <taxon>Sphingomonadales</taxon>
        <taxon>Erythrobacteraceae</taxon>
        <taxon>Alteripontixanthobacter</taxon>
    </lineage>
</organism>
<reference evidence="2 4" key="1">
    <citation type="submission" date="2018-04" db="EMBL/GenBank/DDBJ databases">
        <title>Altererythrobacter sp. HME9302 genome sequencing and assembly.</title>
        <authorList>
            <person name="Kang H."/>
            <person name="Kim H."/>
            <person name="Joh K."/>
        </authorList>
    </citation>
    <scope>NUCLEOTIDE SEQUENCE [LARGE SCALE GENOMIC DNA]</scope>
    <source>
        <strain evidence="2 4">HME9302</strain>
    </source>
</reference>
<dbReference type="RefSeq" id="WP_230079874.1">
    <property type="nucleotide sequence ID" value="NZ_QBKA01000002.1"/>
</dbReference>
<dbReference type="EMBL" id="QBKA01000002">
    <property type="protein sequence ID" value="RDC59742.1"/>
    <property type="molecule type" value="Genomic_DNA"/>
</dbReference>
<dbReference type="AlphaFoldDB" id="A0A369Q5H9"/>
<evidence type="ECO:0000313" key="4">
    <source>
        <dbReference type="Proteomes" id="UP000253727"/>
    </source>
</evidence>
<protein>
    <recommendedName>
        <fullName evidence="5">ASCH domain-containing protein</fullName>
    </recommendedName>
</protein>
<gene>
    <name evidence="3" type="ORF">HME9302_00035</name>
    <name evidence="2" type="ORF">HME9302_00937</name>
</gene>
<evidence type="ECO:0000313" key="3">
    <source>
        <dbReference type="EMBL" id="RDC66584.1"/>
    </source>
</evidence>
<sequence length="134" mass="15020">MATLTLPMKGEYFDQIRDGSKTEEYRVRNIHWGCRIVGKTFDAIVLTRGYPKGGGVEGQTRLTREWRGFEQKMITHPHFGEKPTPVFAIDVSRPAQGMAARSDETPQAVQPERPQPSSQSECAQPTPSKDTSNE</sequence>
<keyword evidence="4" id="KW-1185">Reference proteome</keyword>
<accession>A0A369Q5H9</accession>
<dbReference type="EMBL" id="QBKA01000001">
    <property type="protein sequence ID" value="RDC66584.1"/>
    <property type="molecule type" value="Genomic_DNA"/>
</dbReference>
<feature type="region of interest" description="Disordered" evidence="1">
    <location>
        <begin position="91"/>
        <end position="134"/>
    </location>
</feature>
<dbReference type="Proteomes" id="UP000253727">
    <property type="component" value="Unassembled WGS sequence"/>
</dbReference>
<evidence type="ECO:0000313" key="2">
    <source>
        <dbReference type="EMBL" id="RDC59742.1"/>
    </source>
</evidence>